<dbReference type="PATRIC" id="fig|991778.3.peg.3123"/>
<dbReference type="EMBL" id="AFAR01000161">
    <property type="protein sequence ID" value="EGF27120.1"/>
    <property type="molecule type" value="Genomic_DNA"/>
</dbReference>
<comment type="caution">
    <text evidence="1">The sequence shown here is derived from an EMBL/GenBank/DDBJ whole genome shotgun (WGS) entry which is preliminary data.</text>
</comment>
<organism evidence="1 2">
    <name type="scientific">Rhodopirellula baltica WH47</name>
    <dbReference type="NCBI Taxonomy" id="991778"/>
    <lineage>
        <taxon>Bacteria</taxon>
        <taxon>Pseudomonadati</taxon>
        <taxon>Planctomycetota</taxon>
        <taxon>Planctomycetia</taxon>
        <taxon>Pirellulales</taxon>
        <taxon>Pirellulaceae</taxon>
        <taxon>Rhodopirellula</taxon>
    </lineage>
</organism>
<sequence>MRSLTLADDSARLFRNFDRGTLTESELRHSLIQLVIHYDDADASVTLTNSFPNWFRDGFRLRLTELADGDFLYSLPWCLEDRKTQSELDERAQLHRPILAKIVPQMLARL</sequence>
<evidence type="ECO:0000313" key="2">
    <source>
        <dbReference type="Proteomes" id="UP000006222"/>
    </source>
</evidence>
<accession>F2AT98</accession>
<protein>
    <submittedName>
        <fullName evidence="1">Uncharacterized protein</fullName>
    </submittedName>
</protein>
<proteinExistence type="predicted"/>
<dbReference type="AlphaFoldDB" id="F2AT98"/>
<reference evidence="1 2" key="1">
    <citation type="journal article" date="2013" name="Mar. Genomics">
        <title>Expression of sulfatases in Rhodopirellula baltica and the diversity of sulfatases in the genus Rhodopirellula.</title>
        <authorList>
            <person name="Wegner C.E."/>
            <person name="Richter-Heitmann T."/>
            <person name="Klindworth A."/>
            <person name="Klockow C."/>
            <person name="Richter M."/>
            <person name="Achstetter T."/>
            <person name="Glockner F.O."/>
            <person name="Harder J."/>
        </authorList>
    </citation>
    <scope>NUCLEOTIDE SEQUENCE [LARGE SCALE GENOMIC DNA]</scope>
    <source>
        <strain evidence="1 2">WH47</strain>
    </source>
</reference>
<evidence type="ECO:0000313" key="1">
    <source>
        <dbReference type="EMBL" id="EGF27120.1"/>
    </source>
</evidence>
<dbReference type="Proteomes" id="UP000006222">
    <property type="component" value="Unassembled WGS sequence"/>
</dbReference>
<gene>
    <name evidence="1" type="ORF">RBWH47_03206</name>
</gene>
<name>F2AT98_RHOBT</name>